<dbReference type="InterPro" id="IPR005490">
    <property type="entry name" value="LD_TPept_cat_dom"/>
</dbReference>
<evidence type="ECO:0000256" key="7">
    <source>
        <dbReference type="PROSITE-ProRule" id="PRU01373"/>
    </source>
</evidence>
<proteinExistence type="inferred from homology"/>
<dbReference type="EMBL" id="JAUSVX010000018">
    <property type="protein sequence ID" value="MDQ0473747.1"/>
    <property type="molecule type" value="Genomic_DNA"/>
</dbReference>
<evidence type="ECO:0000256" key="6">
    <source>
        <dbReference type="ARBA" id="ARBA00023316"/>
    </source>
</evidence>
<keyword evidence="5 7" id="KW-0573">Peptidoglycan synthesis</keyword>
<name>A0ABU0JKS9_9HYPH</name>
<feature type="active site" description="Proton donor/acceptor" evidence="7">
    <location>
        <position position="101"/>
    </location>
</feature>
<protein>
    <submittedName>
        <fullName evidence="10">Lipoprotein-anchoring transpeptidase ErfK/SrfK</fullName>
    </submittedName>
</protein>
<keyword evidence="10" id="KW-0449">Lipoprotein</keyword>
<dbReference type="SUPFAM" id="SSF141523">
    <property type="entry name" value="L,D-transpeptidase catalytic domain-like"/>
    <property type="match status" value="1"/>
</dbReference>
<keyword evidence="3" id="KW-0808">Transferase</keyword>
<dbReference type="InterPro" id="IPR038063">
    <property type="entry name" value="Transpep_catalytic_dom"/>
</dbReference>
<evidence type="ECO:0000256" key="1">
    <source>
        <dbReference type="ARBA" id="ARBA00004752"/>
    </source>
</evidence>
<comment type="similarity">
    <text evidence="2">Belongs to the YkuD family.</text>
</comment>
<dbReference type="Pfam" id="PF03734">
    <property type="entry name" value="YkuD"/>
    <property type="match status" value="1"/>
</dbReference>
<dbReference type="Gene3D" id="2.40.440.10">
    <property type="entry name" value="L,D-transpeptidase catalytic domain-like"/>
    <property type="match status" value="1"/>
</dbReference>
<feature type="signal peptide" evidence="8">
    <location>
        <begin position="1"/>
        <end position="23"/>
    </location>
</feature>
<dbReference type="Proteomes" id="UP001242480">
    <property type="component" value="Unassembled WGS sequence"/>
</dbReference>
<evidence type="ECO:0000256" key="4">
    <source>
        <dbReference type="ARBA" id="ARBA00022960"/>
    </source>
</evidence>
<keyword evidence="4 7" id="KW-0133">Cell shape</keyword>
<keyword evidence="11" id="KW-1185">Reference proteome</keyword>
<evidence type="ECO:0000313" key="11">
    <source>
        <dbReference type="Proteomes" id="UP001242480"/>
    </source>
</evidence>
<evidence type="ECO:0000256" key="5">
    <source>
        <dbReference type="ARBA" id="ARBA00022984"/>
    </source>
</evidence>
<evidence type="ECO:0000256" key="8">
    <source>
        <dbReference type="SAM" id="SignalP"/>
    </source>
</evidence>
<feature type="domain" description="L,D-TPase catalytic" evidence="9">
    <location>
        <begin position="30"/>
        <end position="145"/>
    </location>
</feature>
<keyword evidence="6 7" id="KW-0961">Cell wall biogenesis/degradation</keyword>
<accession>A0ABU0JKS9</accession>
<dbReference type="CDD" id="cd16913">
    <property type="entry name" value="YkuD_like"/>
    <property type="match status" value="1"/>
</dbReference>
<reference evidence="10 11" key="1">
    <citation type="submission" date="2023-07" db="EMBL/GenBank/DDBJ databases">
        <title>Genomic Encyclopedia of Type Strains, Phase IV (KMG-IV): sequencing the most valuable type-strain genomes for metagenomic binning, comparative biology and taxonomic classification.</title>
        <authorList>
            <person name="Goeker M."/>
        </authorList>
    </citation>
    <scope>NUCLEOTIDE SEQUENCE [LARGE SCALE GENOMIC DNA]</scope>
    <source>
        <strain evidence="10 11">DSM 19619</strain>
    </source>
</reference>
<evidence type="ECO:0000256" key="3">
    <source>
        <dbReference type="ARBA" id="ARBA00022679"/>
    </source>
</evidence>
<dbReference type="PROSITE" id="PS52029">
    <property type="entry name" value="LD_TPASE"/>
    <property type="match status" value="1"/>
</dbReference>
<gene>
    <name evidence="10" type="ORF">QO011_006783</name>
</gene>
<keyword evidence="8" id="KW-0732">Signal</keyword>
<organism evidence="10 11">
    <name type="scientific">Labrys wisconsinensis</name>
    <dbReference type="NCBI Taxonomy" id="425677"/>
    <lineage>
        <taxon>Bacteria</taxon>
        <taxon>Pseudomonadati</taxon>
        <taxon>Pseudomonadota</taxon>
        <taxon>Alphaproteobacteria</taxon>
        <taxon>Hyphomicrobiales</taxon>
        <taxon>Xanthobacteraceae</taxon>
        <taxon>Labrys</taxon>
    </lineage>
</organism>
<evidence type="ECO:0000256" key="2">
    <source>
        <dbReference type="ARBA" id="ARBA00005992"/>
    </source>
</evidence>
<evidence type="ECO:0000313" key="10">
    <source>
        <dbReference type="EMBL" id="MDQ0473747.1"/>
    </source>
</evidence>
<evidence type="ECO:0000259" key="9">
    <source>
        <dbReference type="PROSITE" id="PS52029"/>
    </source>
</evidence>
<comment type="pathway">
    <text evidence="1 7">Cell wall biogenesis; peptidoglycan biosynthesis.</text>
</comment>
<dbReference type="PANTHER" id="PTHR30582:SF2">
    <property type="entry name" value="L,D-TRANSPEPTIDASE YCIB-RELATED"/>
    <property type="match status" value="1"/>
</dbReference>
<dbReference type="InterPro" id="IPR050979">
    <property type="entry name" value="LD-transpeptidase"/>
</dbReference>
<dbReference type="PANTHER" id="PTHR30582">
    <property type="entry name" value="L,D-TRANSPEPTIDASE"/>
    <property type="match status" value="1"/>
</dbReference>
<feature type="chain" id="PRO_5047218259" evidence="8">
    <location>
        <begin position="24"/>
        <end position="145"/>
    </location>
</feature>
<comment type="caution">
    <text evidence="10">The sequence shown here is derived from an EMBL/GenBank/DDBJ whole genome shotgun (WGS) entry which is preliminary data.</text>
</comment>
<feature type="active site" description="Nucleophile" evidence="7">
    <location>
        <position position="117"/>
    </location>
</feature>
<sequence length="145" mass="15405">MRGVNLRWVALLGALFLSVLVQAAPAAAGVVAKVDIATQRMTVIVDGTVEAVWKVSTARRGYVTPRGTYGAKYLAAMHYSKKYHNSPMPHSVFFRGGYAVHGTYDLAALGRPASHGCIRLAPGNAATLFNLIRSHGVGGARIVVT</sequence>
<dbReference type="RefSeq" id="WP_307282365.1">
    <property type="nucleotide sequence ID" value="NZ_JAUSVX010000018.1"/>
</dbReference>